<evidence type="ECO:0000256" key="1">
    <source>
        <dbReference type="SAM" id="MobiDB-lite"/>
    </source>
</evidence>
<dbReference type="InParanoid" id="A0A7J7CB85"/>
<sequence>MSAIIDIWTSELAKLREKAQPISPNGSSPPNTESSQPNQVVQVKERNFAESLHDYMSAIKVKPPVLASEASISMLVNFFSA</sequence>
<evidence type="ECO:0000313" key="3">
    <source>
        <dbReference type="Proteomes" id="UP000593562"/>
    </source>
</evidence>
<feature type="compositionally biased region" description="Polar residues" evidence="1">
    <location>
        <begin position="22"/>
        <end position="40"/>
    </location>
</feature>
<dbReference type="PANTHER" id="PTHR38222">
    <property type="entry name" value="TFIIS N-TERMINAL DOMAIN-CONTAINING PROTEIN"/>
    <property type="match status" value="1"/>
</dbReference>
<dbReference type="Proteomes" id="UP000593562">
    <property type="component" value="Unassembled WGS sequence"/>
</dbReference>
<feature type="region of interest" description="Disordered" evidence="1">
    <location>
        <begin position="18"/>
        <end position="40"/>
    </location>
</feature>
<proteinExistence type="predicted"/>
<reference evidence="2 3" key="1">
    <citation type="journal article" date="2020" name="Nat. Commun.">
        <title>Genome of Tripterygium wilfordii and identification of cytochrome P450 involved in triptolide biosynthesis.</title>
        <authorList>
            <person name="Tu L."/>
            <person name="Su P."/>
            <person name="Zhang Z."/>
            <person name="Gao L."/>
            <person name="Wang J."/>
            <person name="Hu T."/>
            <person name="Zhou J."/>
            <person name="Zhang Y."/>
            <person name="Zhao Y."/>
            <person name="Liu Y."/>
            <person name="Song Y."/>
            <person name="Tong Y."/>
            <person name="Lu Y."/>
            <person name="Yang J."/>
            <person name="Xu C."/>
            <person name="Jia M."/>
            <person name="Peters R.J."/>
            <person name="Huang L."/>
            <person name="Gao W."/>
        </authorList>
    </citation>
    <scope>NUCLEOTIDE SEQUENCE [LARGE SCALE GENOMIC DNA]</scope>
    <source>
        <strain evidence="3">cv. XIE 37</strain>
        <tissue evidence="2">Leaf</tissue>
    </source>
</reference>
<accession>A0A7J7CB85</accession>
<organism evidence="2 3">
    <name type="scientific">Tripterygium wilfordii</name>
    <name type="common">Thunder God vine</name>
    <dbReference type="NCBI Taxonomy" id="458696"/>
    <lineage>
        <taxon>Eukaryota</taxon>
        <taxon>Viridiplantae</taxon>
        <taxon>Streptophyta</taxon>
        <taxon>Embryophyta</taxon>
        <taxon>Tracheophyta</taxon>
        <taxon>Spermatophyta</taxon>
        <taxon>Magnoliopsida</taxon>
        <taxon>eudicotyledons</taxon>
        <taxon>Gunneridae</taxon>
        <taxon>Pentapetalae</taxon>
        <taxon>rosids</taxon>
        <taxon>fabids</taxon>
        <taxon>Celastrales</taxon>
        <taxon>Celastraceae</taxon>
        <taxon>Tripterygium</taxon>
    </lineage>
</organism>
<dbReference type="EMBL" id="JAAARO010000019">
    <property type="protein sequence ID" value="KAF5731127.1"/>
    <property type="molecule type" value="Genomic_DNA"/>
</dbReference>
<protein>
    <submittedName>
        <fullName evidence="2">Uncharacterized protein</fullName>
    </submittedName>
</protein>
<evidence type="ECO:0000313" key="2">
    <source>
        <dbReference type="EMBL" id="KAF5731127.1"/>
    </source>
</evidence>
<keyword evidence="3" id="KW-1185">Reference proteome</keyword>
<dbReference type="PANTHER" id="PTHR38222:SF1">
    <property type="entry name" value="TFIIS N-TERMINAL DOMAIN-CONTAINING PROTEIN"/>
    <property type="match status" value="1"/>
</dbReference>
<comment type="caution">
    <text evidence="2">The sequence shown here is derived from an EMBL/GenBank/DDBJ whole genome shotgun (WGS) entry which is preliminary data.</text>
</comment>
<gene>
    <name evidence="2" type="ORF">HS088_TW19G00732</name>
</gene>
<name>A0A7J7CB85_TRIWF</name>
<dbReference type="AlphaFoldDB" id="A0A7J7CB85"/>